<dbReference type="Pfam" id="PF20293">
    <property type="entry name" value="MC6"/>
    <property type="match status" value="1"/>
</dbReference>
<protein>
    <submittedName>
        <fullName evidence="1">Uncharacterized protein</fullName>
    </submittedName>
</protein>
<proteinExistence type="predicted"/>
<evidence type="ECO:0000313" key="1">
    <source>
        <dbReference type="EMBL" id="SOB58171.1"/>
    </source>
</evidence>
<accession>A0A2C8F6E6</accession>
<evidence type="ECO:0000313" key="2">
    <source>
        <dbReference type="Proteomes" id="UP000219215"/>
    </source>
</evidence>
<sequence length="78" mass="8949">MIIYNTQSPQKALYLVGANILATVQKHKISESSVQRLHEKYNEAYDSISFSYFMYALDWLFLLGSISMNNNGHIQICS</sequence>
<reference evidence="2" key="1">
    <citation type="submission" date="2017-09" db="EMBL/GenBank/DDBJ databases">
        <authorList>
            <person name="Regsiter A."/>
            <person name="William W."/>
        </authorList>
    </citation>
    <scope>NUCLEOTIDE SEQUENCE [LARGE SCALE GENOMIC DNA]</scope>
    <source>
        <strain evidence="2">500-1</strain>
    </source>
</reference>
<dbReference type="Proteomes" id="UP000219215">
    <property type="component" value="Chromosome DPRO"/>
</dbReference>
<organism evidence="1 2">
    <name type="scientific">Pseudodesulfovibrio profundus</name>
    <dbReference type="NCBI Taxonomy" id="57320"/>
    <lineage>
        <taxon>Bacteria</taxon>
        <taxon>Pseudomonadati</taxon>
        <taxon>Thermodesulfobacteriota</taxon>
        <taxon>Desulfovibrionia</taxon>
        <taxon>Desulfovibrionales</taxon>
        <taxon>Desulfovibrionaceae</taxon>
    </lineage>
</organism>
<name>A0A2C8F6E6_9BACT</name>
<keyword evidence="2" id="KW-1185">Reference proteome</keyword>
<gene>
    <name evidence="1" type="ORF">DPRO_1282</name>
</gene>
<dbReference type="RefSeq" id="WP_097011288.1">
    <property type="nucleotide sequence ID" value="NZ_LT907975.1"/>
</dbReference>
<dbReference type="AlphaFoldDB" id="A0A2C8F6E6"/>
<dbReference type="EMBL" id="LT907975">
    <property type="protein sequence ID" value="SOB58171.1"/>
    <property type="molecule type" value="Genomic_DNA"/>
</dbReference>
<dbReference type="InterPro" id="IPR046897">
    <property type="entry name" value="ABC-3C_MC6"/>
</dbReference>
<dbReference type="KEGG" id="pprf:DPRO_1282"/>